<dbReference type="Pfam" id="PF00291">
    <property type="entry name" value="PALP"/>
    <property type="match status" value="1"/>
</dbReference>
<dbReference type="InterPro" id="IPR036873">
    <property type="entry name" value="Rhodanese-like_dom_sf"/>
</dbReference>
<dbReference type="PANTHER" id="PTHR10314">
    <property type="entry name" value="CYSTATHIONINE BETA-SYNTHASE"/>
    <property type="match status" value="1"/>
</dbReference>
<sequence>MPSNPLNVFRGPDSLAQFLDPDSSPPLPLVELPGALNPLRRKGVRIYAKLLTQLPAQNVKSLPARLTTGSIALNMLQNEHNAQHQRIVEASSGSTVLSQAMIARALWNHEDVHAFVTNKKHPDSLKLLRFFGIKVNLYGGLAQQEPYDPKGIMARLRRLAETDSTVCYPGQYHNDCNWKSHEQWTGAQIWKQLPEVRVFASTVGTGGCAVGTGSYLKSRNPAVQVVGVCNVFGDPTPGPRHFPNFESSPFPWRQTIDHFESVASVDSYRTSMKLSRYGLIAGPSSGEALHGLLVYLEKTSANNGLDNLRDPATGEIHCVFVCADLPYQYMDMYYRKLPAEEFPPIQNEVRYDMEDLLCSRPSPCLCRTLPGEIPDFSSGSCSLISDSSSCDSSAVSHSVFSTPQSPAGHDSELQDFMVLDLRPDSIFGTSHLRHSYNFPLPMIKDDLFGDAKAVQQRWMQLNGLFNEESWLWTNKREMLVLCGDGDSSRMATAMLRAKGCEAYCVEGGFPALELTYVRMIDARKTAEEPAEQT</sequence>
<feature type="domain" description="Rhodanese" evidence="1">
    <location>
        <begin position="412"/>
        <end position="521"/>
    </location>
</feature>
<evidence type="ECO:0000313" key="3">
    <source>
        <dbReference type="Proteomes" id="UP000800097"/>
    </source>
</evidence>
<evidence type="ECO:0000259" key="1">
    <source>
        <dbReference type="PROSITE" id="PS50206"/>
    </source>
</evidence>
<dbReference type="InterPro" id="IPR036052">
    <property type="entry name" value="TrpB-like_PALP_sf"/>
</dbReference>
<reference evidence="2" key="1">
    <citation type="journal article" date="2020" name="Stud. Mycol.">
        <title>101 Dothideomycetes genomes: a test case for predicting lifestyles and emergence of pathogens.</title>
        <authorList>
            <person name="Haridas S."/>
            <person name="Albert R."/>
            <person name="Binder M."/>
            <person name="Bloem J."/>
            <person name="Labutti K."/>
            <person name="Salamov A."/>
            <person name="Andreopoulos B."/>
            <person name="Baker S."/>
            <person name="Barry K."/>
            <person name="Bills G."/>
            <person name="Bluhm B."/>
            <person name="Cannon C."/>
            <person name="Castanera R."/>
            <person name="Culley D."/>
            <person name="Daum C."/>
            <person name="Ezra D."/>
            <person name="Gonzalez J."/>
            <person name="Henrissat B."/>
            <person name="Kuo A."/>
            <person name="Liang C."/>
            <person name="Lipzen A."/>
            <person name="Lutzoni F."/>
            <person name="Magnuson J."/>
            <person name="Mondo S."/>
            <person name="Nolan M."/>
            <person name="Ohm R."/>
            <person name="Pangilinan J."/>
            <person name="Park H.-J."/>
            <person name="Ramirez L."/>
            <person name="Alfaro M."/>
            <person name="Sun H."/>
            <person name="Tritt A."/>
            <person name="Yoshinaga Y."/>
            <person name="Zwiers L.-H."/>
            <person name="Turgeon B."/>
            <person name="Goodwin S."/>
            <person name="Spatafora J."/>
            <person name="Crous P."/>
            <person name="Grigoriev I."/>
        </authorList>
    </citation>
    <scope>NUCLEOTIDE SEQUENCE</scope>
    <source>
        <strain evidence="2">CBS 379.55</strain>
    </source>
</reference>
<gene>
    <name evidence="2" type="ORF">EI97DRAFT_387886</name>
</gene>
<dbReference type="SUPFAM" id="SSF53686">
    <property type="entry name" value="Tryptophan synthase beta subunit-like PLP-dependent enzymes"/>
    <property type="match status" value="1"/>
</dbReference>
<dbReference type="EMBL" id="ML986541">
    <property type="protein sequence ID" value="KAF2271446.1"/>
    <property type="molecule type" value="Genomic_DNA"/>
</dbReference>
<dbReference type="Gene3D" id="3.40.50.1100">
    <property type="match status" value="2"/>
</dbReference>
<dbReference type="SUPFAM" id="SSF52821">
    <property type="entry name" value="Rhodanese/Cell cycle control phosphatase"/>
    <property type="match status" value="1"/>
</dbReference>
<dbReference type="Gene3D" id="3.40.250.10">
    <property type="entry name" value="Rhodanese-like domain"/>
    <property type="match status" value="1"/>
</dbReference>
<dbReference type="CDD" id="cd00158">
    <property type="entry name" value="RHOD"/>
    <property type="match status" value="1"/>
</dbReference>
<protein>
    <submittedName>
        <fullName evidence="2">Tryptophan synthase beta subunit-like PLP-dependent enzyme</fullName>
    </submittedName>
</protein>
<dbReference type="RefSeq" id="XP_033648985.1">
    <property type="nucleotide sequence ID" value="XM_033796151.1"/>
</dbReference>
<dbReference type="Proteomes" id="UP000800097">
    <property type="component" value="Unassembled WGS sequence"/>
</dbReference>
<proteinExistence type="predicted"/>
<dbReference type="GeneID" id="54549326"/>
<evidence type="ECO:0000313" key="2">
    <source>
        <dbReference type="EMBL" id="KAF2271446.1"/>
    </source>
</evidence>
<dbReference type="Pfam" id="PF00581">
    <property type="entry name" value="Rhodanese"/>
    <property type="match status" value="1"/>
</dbReference>
<keyword evidence="3" id="KW-1185">Reference proteome</keyword>
<organism evidence="2 3">
    <name type="scientific">Westerdykella ornata</name>
    <dbReference type="NCBI Taxonomy" id="318751"/>
    <lineage>
        <taxon>Eukaryota</taxon>
        <taxon>Fungi</taxon>
        <taxon>Dikarya</taxon>
        <taxon>Ascomycota</taxon>
        <taxon>Pezizomycotina</taxon>
        <taxon>Dothideomycetes</taxon>
        <taxon>Pleosporomycetidae</taxon>
        <taxon>Pleosporales</taxon>
        <taxon>Sporormiaceae</taxon>
        <taxon>Westerdykella</taxon>
    </lineage>
</organism>
<dbReference type="PROSITE" id="PS50206">
    <property type="entry name" value="RHODANESE_3"/>
    <property type="match status" value="1"/>
</dbReference>
<dbReference type="OrthoDB" id="10259545at2759"/>
<name>A0A6A6J729_WESOR</name>
<accession>A0A6A6J729</accession>
<dbReference type="InterPro" id="IPR001926">
    <property type="entry name" value="TrpB-like_PALP"/>
</dbReference>
<dbReference type="InterPro" id="IPR050214">
    <property type="entry name" value="Cys_Synth/Cystath_Beta-Synth"/>
</dbReference>
<dbReference type="AlphaFoldDB" id="A0A6A6J729"/>
<dbReference type="InterPro" id="IPR001763">
    <property type="entry name" value="Rhodanese-like_dom"/>
</dbReference>
<dbReference type="SMART" id="SM00450">
    <property type="entry name" value="RHOD"/>
    <property type="match status" value="1"/>
</dbReference>